<sequence length="207" mass="23347">MEMGDPLDFQGVRTTDLGMSISDGISFGSWSRLGGYVSVVANSSAWWLGDWLVYGQERFSNRYRRCIEESALDYQTLRNYAWVARNVPLSRRRYGLSFQHHAEVASLPSDEQTYWLGRALEQKWSRNTLRAQIRAGRKAERPVPSPLLLRLQVPPEHQEAWRRAAQEEGLDIPDWAARELDRAARTAAVAGTGRAALARLGSGESQG</sequence>
<accession>A0ABP6C643</accession>
<dbReference type="InterPro" id="IPR049735">
    <property type="entry name" value="NovE/LmbU-like"/>
</dbReference>
<comment type="caution">
    <text evidence="1">The sequence shown here is derived from an EMBL/GenBank/DDBJ whole genome shotgun (WGS) entry which is preliminary data.</text>
</comment>
<gene>
    <name evidence="1" type="ORF">GCM10009863_16960</name>
</gene>
<evidence type="ECO:0000313" key="1">
    <source>
        <dbReference type="EMBL" id="GAA2604003.1"/>
    </source>
</evidence>
<dbReference type="EMBL" id="BAAARJ010000004">
    <property type="protein sequence ID" value="GAA2604003.1"/>
    <property type="molecule type" value="Genomic_DNA"/>
</dbReference>
<dbReference type="Proteomes" id="UP001501447">
    <property type="component" value="Unassembled WGS sequence"/>
</dbReference>
<dbReference type="RefSeq" id="WP_344563754.1">
    <property type="nucleotide sequence ID" value="NZ_BAAARJ010000004.1"/>
</dbReference>
<reference evidence="2" key="1">
    <citation type="journal article" date="2019" name="Int. J. Syst. Evol. Microbiol.">
        <title>The Global Catalogue of Microorganisms (GCM) 10K type strain sequencing project: providing services to taxonomists for standard genome sequencing and annotation.</title>
        <authorList>
            <consortium name="The Broad Institute Genomics Platform"/>
            <consortium name="The Broad Institute Genome Sequencing Center for Infectious Disease"/>
            <person name="Wu L."/>
            <person name="Ma J."/>
        </authorList>
    </citation>
    <scope>NUCLEOTIDE SEQUENCE [LARGE SCALE GENOMIC DNA]</scope>
    <source>
        <strain evidence="2">JCM 16373</strain>
    </source>
</reference>
<organism evidence="1 2">
    <name type="scientific">Streptomyces axinellae</name>
    <dbReference type="NCBI Taxonomy" id="552788"/>
    <lineage>
        <taxon>Bacteria</taxon>
        <taxon>Bacillati</taxon>
        <taxon>Actinomycetota</taxon>
        <taxon>Actinomycetes</taxon>
        <taxon>Kitasatosporales</taxon>
        <taxon>Streptomycetaceae</taxon>
        <taxon>Streptomyces</taxon>
    </lineage>
</organism>
<evidence type="ECO:0008006" key="3">
    <source>
        <dbReference type="Google" id="ProtNLM"/>
    </source>
</evidence>
<dbReference type="NCBIfam" id="NF038070">
    <property type="entry name" value="LmbU_fam_TF"/>
    <property type="match status" value="1"/>
</dbReference>
<evidence type="ECO:0000313" key="2">
    <source>
        <dbReference type="Proteomes" id="UP001501447"/>
    </source>
</evidence>
<proteinExistence type="predicted"/>
<name>A0ABP6C643_9ACTN</name>
<keyword evidence="2" id="KW-1185">Reference proteome</keyword>
<protein>
    <recommendedName>
        <fullName evidence="3">LmbU</fullName>
    </recommendedName>
</protein>